<reference evidence="4 5" key="1">
    <citation type="submission" date="2018-06" db="EMBL/GenBank/DDBJ databases">
        <title>Chryseolinea flavus sp. nov., a member of the phylum Bacteroidetes isolated from soil.</title>
        <authorList>
            <person name="Li Y."/>
            <person name="Wang J."/>
        </authorList>
    </citation>
    <scope>NUCLEOTIDE SEQUENCE [LARGE SCALE GENOMIC DNA]</scope>
    <source>
        <strain evidence="4 5">SDU1-6</strain>
    </source>
</reference>
<proteinExistence type="predicted"/>
<dbReference type="InterPro" id="IPR050630">
    <property type="entry name" value="WD_repeat_EMAP"/>
</dbReference>
<keyword evidence="2" id="KW-0677">Repeat</keyword>
<organism evidence="4 5">
    <name type="scientific">Pseudochryseolinea flava</name>
    <dbReference type="NCBI Taxonomy" id="2059302"/>
    <lineage>
        <taxon>Bacteria</taxon>
        <taxon>Pseudomonadati</taxon>
        <taxon>Bacteroidota</taxon>
        <taxon>Cytophagia</taxon>
        <taxon>Cytophagales</taxon>
        <taxon>Fulvivirgaceae</taxon>
        <taxon>Pseudochryseolinea</taxon>
    </lineage>
</organism>
<dbReference type="RefSeq" id="WP_112747709.1">
    <property type="nucleotide sequence ID" value="NZ_QMFY01000007.1"/>
</dbReference>
<keyword evidence="5" id="KW-1185">Reference proteome</keyword>
<evidence type="ECO:0000256" key="2">
    <source>
        <dbReference type="ARBA" id="ARBA00022737"/>
    </source>
</evidence>
<evidence type="ECO:0000256" key="1">
    <source>
        <dbReference type="ARBA" id="ARBA00022574"/>
    </source>
</evidence>
<dbReference type="OrthoDB" id="1048052at2"/>
<dbReference type="InterPro" id="IPR036322">
    <property type="entry name" value="WD40_repeat_dom_sf"/>
</dbReference>
<evidence type="ECO:0008006" key="6">
    <source>
        <dbReference type="Google" id="ProtNLM"/>
    </source>
</evidence>
<feature type="chain" id="PRO_5016669500" description="WD40 repeat domain-containing protein" evidence="3">
    <location>
        <begin position="21"/>
        <end position="309"/>
    </location>
</feature>
<evidence type="ECO:0000313" key="4">
    <source>
        <dbReference type="EMBL" id="RAW00367.1"/>
    </source>
</evidence>
<dbReference type="Proteomes" id="UP000251889">
    <property type="component" value="Unassembled WGS sequence"/>
</dbReference>
<keyword evidence="1" id="KW-0853">WD repeat</keyword>
<protein>
    <recommendedName>
        <fullName evidence="6">WD40 repeat domain-containing protein</fullName>
    </recommendedName>
</protein>
<dbReference type="EMBL" id="QMFY01000007">
    <property type="protein sequence ID" value="RAW00367.1"/>
    <property type="molecule type" value="Genomic_DNA"/>
</dbReference>
<dbReference type="PANTHER" id="PTHR13720">
    <property type="entry name" value="WD-40 REPEAT PROTEIN"/>
    <property type="match status" value="1"/>
</dbReference>
<dbReference type="AlphaFoldDB" id="A0A364Y2N4"/>
<gene>
    <name evidence="4" type="ORF">DQQ10_15045</name>
</gene>
<name>A0A364Y2N4_9BACT</name>
<dbReference type="Gene3D" id="2.130.10.10">
    <property type="entry name" value="YVTN repeat-like/Quinoprotein amine dehydrogenase"/>
    <property type="match status" value="1"/>
</dbReference>
<accession>A0A364Y2N4</accession>
<feature type="signal peptide" evidence="3">
    <location>
        <begin position="1"/>
        <end position="20"/>
    </location>
</feature>
<comment type="caution">
    <text evidence="4">The sequence shown here is derived from an EMBL/GenBank/DDBJ whole genome shotgun (WGS) entry which is preliminary data.</text>
</comment>
<keyword evidence="3" id="KW-0732">Signal</keyword>
<evidence type="ECO:0000256" key="3">
    <source>
        <dbReference type="SAM" id="SignalP"/>
    </source>
</evidence>
<sequence length="309" mass="33726">MKLIVGWLLNVILMITSAAAAQDSFVLGDPRAIVLDMKLEESSSRIIANLSNELQVWNYQTRTLEMRWTVAKVIAIDLRQNVVAGVSKNGTISTWSVSSGKLLMEKNIGATPLICITWFDDNALVVGGEDGFVYKINAFNGEVIAKHQQKSPITAIACTSNADIITGNKGGLITSYEGNALKYKYAIKGHRSWIRSIKASKKGVITSGDDGYYREWTSTLIETTNKKIGDWILSSDYIVTDDNYCAAFGESSGKVSVIFPLGKYTTKVKAMVNAIDIISDNTPEIVVAVGTHGNGIHVISAKQMDYSKK</sequence>
<dbReference type="PANTHER" id="PTHR13720:SF33">
    <property type="entry name" value="HELP DOMAIN-CONTAINING PROTEIN"/>
    <property type="match status" value="1"/>
</dbReference>
<dbReference type="InterPro" id="IPR015943">
    <property type="entry name" value="WD40/YVTN_repeat-like_dom_sf"/>
</dbReference>
<evidence type="ECO:0000313" key="5">
    <source>
        <dbReference type="Proteomes" id="UP000251889"/>
    </source>
</evidence>
<dbReference type="SUPFAM" id="SSF50978">
    <property type="entry name" value="WD40 repeat-like"/>
    <property type="match status" value="1"/>
</dbReference>